<dbReference type="InterPro" id="IPR038770">
    <property type="entry name" value="Na+/solute_symporter_sf"/>
</dbReference>
<comment type="similarity">
    <text evidence="2 9">Belongs to the arsenical resistance-3 (ACR3) (TC 2.A.59) family.</text>
</comment>
<evidence type="ECO:0000256" key="6">
    <source>
        <dbReference type="ARBA" id="ARBA00022849"/>
    </source>
</evidence>
<dbReference type="GO" id="GO:0015104">
    <property type="term" value="F:antimonite transmembrane transporter activity"/>
    <property type="evidence" value="ECO:0007669"/>
    <property type="project" value="TreeGrafter"/>
</dbReference>
<dbReference type="InterPro" id="IPR004706">
    <property type="entry name" value="Arsenical-R_Acr3"/>
</dbReference>
<feature type="region of interest" description="Disordered" evidence="10">
    <location>
        <begin position="1"/>
        <end position="41"/>
    </location>
</feature>
<dbReference type="FunFam" id="1.20.1530.20:FF:000009">
    <property type="entry name" value="Arsenite transporter, ACR3 family"/>
    <property type="match status" value="1"/>
</dbReference>
<feature type="transmembrane region" description="Helical" evidence="11">
    <location>
        <begin position="227"/>
        <end position="254"/>
    </location>
</feature>
<organism evidence="12 13">
    <name type="scientific">Trichoderma semiorbis</name>
    <dbReference type="NCBI Taxonomy" id="1491008"/>
    <lineage>
        <taxon>Eukaryota</taxon>
        <taxon>Fungi</taxon>
        <taxon>Dikarya</taxon>
        <taxon>Ascomycota</taxon>
        <taxon>Pezizomycotina</taxon>
        <taxon>Sordariomycetes</taxon>
        <taxon>Hypocreomycetidae</taxon>
        <taxon>Hypocreales</taxon>
        <taxon>Hypocreaceae</taxon>
        <taxon>Trichoderma</taxon>
    </lineage>
</organism>
<feature type="transmembrane region" description="Helical" evidence="11">
    <location>
        <begin position="308"/>
        <end position="326"/>
    </location>
</feature>
<dbReference type="NCBIfam" id="TIGR00832">
    <property type="entry name" value="acr3"/>
    <property type="match status" value="1"/>
</dbReference>
<evidence type="ECO:0008006" key="14">
    <source>
        <dbReference type="Google" id="ProtNLM"/>
    </source>
</evidence>
<dbReference type="GO" id="GO:0046685">
    <property type="term" value="P:response to arsenic-containing substance"/>
    <property type="evidence" value="ECO:0007669"/>
    <property type="project" value="UniProtKB-KW"/>
</dbReference>
<dbReference type="GO" id="GO:0015297">
    <property type="term" value="F:antiporter activity"/>
    <property type="evidence" value="ECO:0007669"/>
    <property type="project" value="UniProtKB-UniRule"/>
</dbReference>
<feature type="transmembrane region" description="Helical" evidence="11">
    <location>
        <begin position="133"/>
        <end position="156"/>
    </location>
</feature>
<keyword evidence="13" id="KW-1185">Reference proteome</keyword>
<comment type="caution">
    <text evidence="12">The sequence shown here is derived from an EMBL/GenBank/DDBJ whole genome shotgun (WGS) entry which is preliminary data.</text>
</comment>
<evidence type="ECO:0000256" key="7">
    <source>
        <dbReference type="ARBA" id="ARBA00022989"/>
    </source>
</evidence>
<dbReference type="PIRSF" id="PIRSF005508">
    <property type="entry name" value="Acr3"/>
    <property type="match status" value="1"/>
</dbReference>
<evidence type="ECO:0000256" key="3">
    <source>
        <dbReference type="ARBA" id="ARBA00022448"/>
    </source>
</evidence>
<feature type="transmembrane region" description="Helical" evidence="11">
    <location>
        <begin position="191"/>
        <end position="215"/>
    </location>
</feature>
<keyword evidence="6" id="KW-0059">Arsenical resistance</keyword>
<reference evidence="12 13" key="1">
    <citation type="submission" date="2021-08" db="EMBL/GenBank/DDBJ databases">
        <title>The highly contiguous genome resource for Trichoderma semiorbis FJ059, a fungal antagonistic to plant pathogens.</title>
        <authorList>
            <person name="Liu T."/>
        </authorList>
    </citation>
    <scope>NUCLEOTIDE SEQUENCE [LARGE SCALE GENOMIC DNA]</scope>
    <source>
        <strain evidence="12 13">FJ059</strain>
    </source>
</reference>
<feature type="transmembrane region" description="Helical" evidence="11">
    <location>
        <begin position="266"/>
        <end position="288"/>
    </location>
</feature>
<proteinExistence type="inferred from homology"/>
<dbReference type="Proteomes" id="UP000826573">
    <property type="component" value="Unassembled WGS sequence"/>
</dbReference>
<feature type="transmembrane region" description="Helical" evidence="11">
    <location>
        <begin position="93"/>
        <end position="112"/>
    </location>
</feature>
<keyword evidence="4 9" id="KW-1003">Cell membrane</keyword>
<feature type="transmembrane region" description="Helical" evidence="11">
    <location>
        <begin position="162"/>
        <end position="184"/>
    </location>
</feature>
<keyword evidence="8 9" id="KW-0472">Membrane</keyword>
<feature type="transmembrane region" description="Helical" evidence="11">
    <location>
        <begin position="338"/>
        <end position="357"/>
    </location>
</feature>
<feature type="transmembrane region" description="Helical" evidence="11">
    <location>
        <begin position="363"/>
        <end position="384"/>
    </location>
</feature>
<gene>
    <name evidence="12" type="ORF">TsFJ059_010054</name>
</gene>
<evidence type="ECO:0000256" key="9">
    <source>
        <dbReference type="PIRNR" id="PIRNR005508"/>
    </source>
</evidence>
<evidence type="ECO:0000256" key="5">
    <source>
        <dbReference type="ARBA" id="ARBA00022692"/>
    </source>
</evidence>
<keyword evidence="3 9" id="KW-0813">Transport</keyword>
<sequence length="394" mass="43320">MSDHKAKEAQDALEPDVRQEKPSTDIEAQQTDRDDARHIDGNNAQQKRSFSAFASLGLLDRFLAVWIFLAMAIGIILGNFVPSMSPALEKGKFVGVSVPIAIGLLVMMYPILCKVQYESLHKLLNKKELWKQIGFSIFVNWIIAPFLMLALSWAFLPDKSHLRTGLILVGLGRCIAMVLIWNALAGGNNDYCAILVAVNSILQIVLFAPLAIFFLNVISDENDIAPISYSVVATSVAAFLGIPLGAAVITRFGLRFIAGPAWYDRIFIRFVSPWSLIGLLYTILVLFAAQGHQVVHQIVSVLRVAAPLVVYFAIVFFTTVGICRMLGFEYQFLVTQSFTAASNNFELAIAVAVATFGPNSDEALASTVGPLIEVPVLLGLVYALRWVANRWGWK</sequence>
<name>A0A9P8HSB5_9HYPO</name>
<accession>A0A9P8HSB5</accession>
<evidence type="ECO:0000256" key="2">
    <source>
        <dbReference type="ARBA" id="ARBA00010110"/>
    </source>
</evidence>
<evidence type="ECO:0000256" key="1">
    <source>
        <dbReference type="ARBA" id="ARBA00004651"/>
    </source>
</evidence>
<keyword evidence="7 9" id="KW-1133">Transmembrane helix</keyword>
<dbReference type="PANTHER" id="PTHR43057">
    <property type="entry name" value="ARSENITE EFFLUX TRANSPORTER"/>
    <property type="match status" value="1"/>
</dbReference>
<dbReference type="InterPro" id="IPR002657">
    <property type="entry name" value="BilAc:Na_symport/Acr3"/>
</dbReference>
<keyword evidence="5 9" id="KW-0812">Transmembrane</keyword>
<comment type="subcellular location">
    <subcellularLocation>
        <location evidence="1 9">Cell membrane</location>
        <topology evidence="1 9">Multi-pass membrane protein</topology>
    </subcellularLocation>
</comment>
<feature type="transmembrane region" description="Helical" evidence="11">
    <location>
        <begin position="62"/>
        <end position="81"/>
    </location>
</feature>
<evidence type="ECO:0000256" key="8">
    <source>
        <dbReference type="ARBA" id="ARBA00023136"/>
    </source>
</evidence>
<evidence type="ECO:0000256" key="10">
    <source>
        <dbReference type="SAM" id="MobiDB-lite"/>
    </source>
</evidence>
<feature type="compositionally biased region" description="Basic and acidic residues" evidence="10">
    <location>
        <begin position="1"/>
        <end position="40"/>
    </location>
</feature>
<dbReference type="Pfam" id="PF01758">
    <property type="entry name" value="SBF"/>
    <property type="match status" value="1"/>
</dbReference>
<dbReference type="Gene3D" id="1.20.1530.20">
    <property type="match status" value="1"/>
</dbReference>
<dbReference type="AlphaFoldDB" id="A0A9P8HSB5"/>
<evidence type="ECO:0000256" key="11">
    <source>
        <dbReference type="SAM" id="Phobius"/>
    </source>
</evidence>
<dbReference type="EMBL" id="JAIMJC010000004">
    <property type="protein sequence ID" value="KAH0526772.1"/>
    <property type="molecule type" value="Genomic_DNA"/>
</dbReference>
<dbReference type="GO" id="GO:0015105">
    <property type="term" value="F:arsenite transmembrane transporter activity"/>
    <property type="evidence" value="ECO:0007669"/>
    <property type="project" value="TreeGrafter"/>
</dbReference>
<dbReference type="PANTHER" id="PTHR43057:SF1">
    <property type="entry name" value="ARSENICAL-RESISTANCE PROTEIN 3"/>
    <property type="match status" value="1"/>
</dbReference>
<protein>
    <recommendedName>
        <fullName evidence="14">Arsenical-resistance protein</fullName>
    </recommendedName>
</protein>
<evidence type="ECO:0000313" key="13">
    <source>
        <dbReference type="Proteomes" id="UP000826573"/>
    </source>
</evidence>
<dbReference type="GO" id="GO:0005886">
    <property type="term" value="C:plasma membrane"/>
    <property type="evidence" value="ECO:0007669"/>
    <property type="project" value="UniProtKB-SubCell"/>
</dbReference>
<evidence type="ECO:0000256" key="4">
    <source>
        <dbReference type="ARBA" id="ARBA00022475"/>
    </source>
</evidence>
<evidence type="ECO:0000313" key="12">
    <source>
        <dbReference type="EMBL" id="KAH0526772.1"/>
    </source>
</evidence>